<evidence type="ECO:0000256" key="1">
    <source>
        <dbReference type="SAM" id="MobiDB-lite"/>
    </source>
</evidence>
<accession>A0ABX1VA51</accession>
<dbReference type="EMBL" id="WTPX01000020">
    <property type="protein sequence ID" value="NNJ24929.1"/>
    <property type="molecule type" value="Genomic_DNA"/>
</dbReference>
<keyword evidence="3" id="KW-1185">Reference proteome</keyword>
<gene>
    <name evidence="2" type="ORF">LzC2_09910</name>
</gene>
<protein>
    <submittedName>
        <fullName evidence="2">Uncharacterized protein</fullName>
    </submittedName>
</protein>
<sequence length="220" mass="24095">MPYWCNFEADEPPENPDRVIEGDPFLYHPTAGPDGPGRTATAFDPATLSRERPGDPGRVLDWLRGIDVHAARISFDGGNDEGFARFEAGLTSDGELSPETLIARLAAADAGQAIADDWATEGELWGPTEHAAVALEGFAEELAGRYLGHPGWGNGPFLLFGAFEADLATGRFTDLRDVDKPEEIWRSDLPPRFPPGYRPPPPRQRSPFVALLQRLFGREN</sequence>
<feature type="region of interest" description="Disordered" evidence="1">
    <location>
        <begin position="22"/>
        <end position="54"/>
    </location>
</feature>
<reference evidence="2 3" key="1">
    <citation type="journal article" date="2020" name="Syst. Appl. Microbiol.">
        <title>Alienimonas chondri sp. nov., a novel planctomycete isolated from the biofilm of the red alga Chondrus crispus.</title>
        <authorList>
            <person name="Vitorino I."/>
            <person name="Albuquerque L."/>
            <person name="Wiegand S."/>
            <person name="Kallscheuer N."/>
            <person name="da Costa M.S."/>
            <person name="Lobo-da-Cunha A."/>
            <person name="Jogler C."/>
            <person name="Lage O.M."/>
        </authorList>
    </citation>
    <scope>NUCLEOTIDE SEQUENCE [LARGE SCALE GENOMIC DNA]</scope>
    <source>
        <strain evidence="2 3">LzC2</strain>
    </source>
</reference>
<organism evidence="2 3">
    <name type="scientific">Alienimonas chondri</name>
    <dbReference type="NCBI Taxonomy" id="2681879"/>
    <lineage>
        <taxon>Bacteria</taxon>
        <taxon>Pseudomonadati</taxon>
        <taxon>Planctomycetota</taxon>
        <taxon>Planctomycetia</taxon>
        <taxon>Planctomycetales</taxon>
        <taxon>Planctomycetaceae</taxon>
        <taxon>Alienimonas</taxon>
    </lineage>
</organism>
<proteinExistence type="predicted"/>
<dbReference type="Proteomes" id="UP000609651">
    <property type="component" value="Unassembled WGS sequence"/>
</dbReference>
<evidence type="ECO:0000313" key="3">
    <source>
        <dbReference type="Proteomes" id="UP000609651"/>
    </source>
</evidence>
<dbReference type="RefSeq" id="WP_171184396.1">
    <property type="nucleotide sequence ID" value="NZ_WTPX01000020.1"/>
</dbReference>
<name>A0ABX1VA51_9PLAN</name>
<comment type="caution">
    <text evidence="2">The sequence shown here is derived from an EMBL/GenBank/DDBJ whole genome shotgun (WGS) entry which is preliminary data.</text>
</comment>
<evidence type="ECO:0000313" key="2">
    <source>
        <dbReference type="EMBL" id="NNJ24929.1"/>
    </source>
</evidence>